<evidence type="ECO:0000313" key="4">
    <source>
        <dbReference type="Proteomes" id="UP000054007"/>
    </source>
</evidence>
<organism evidence="3 4">
    <name type="scientific">Cylindrobasidium torrendii FP15055 ss-10</name>
    <dbReference type="NCBI Taxonomy" id="1314674"/>
    <lineage>
        <taxon>Eukaryota</taxon>
        <taxon>Fungi</taxon>
        <taxon>Dikarya</taxon>
        <taxon>Basidiomycota</taxon>
        <taxon>Agaricomycotina</taxon>
        <taxon>Agaricomycetes</taxon>
        <taxon>Agaricomycetidae</taxon>
        <taxon>Agaricales</taxon>
        <taxon>Marasmiineae</taxon>
        <taxon>Physalacriaceae</taxon>
        <taxon>Cylindrobasidium</taxon>
    </lineage>
</organism>
<keyword evidence="2" id="KW-1133">Transmembrane helix</keyword>
<keyword evidence="4" id="KW-1185">Reference proteome</keyword>
<name>A0A0D7AXY4_9AGAR</name>
<feature type="transmembrane region" description="Helical" evidence="2">
    <location>
        <begin position="60"/>
        <end position="84"/>
    </location>
</feature>
<sequence>MALMAVISTSGREQERSGNTARVSMKNTARAWSPPLDLTLPTTTLHRHCPYRRGAGKGPLFFFCFLPTTLPTPGNILLLALLLLRAPVFPSLPLPSRSLPHFFFSYV</sequence>
<evidence type="ECO:0000256" key="2">
    <source>
        <dbReference type="SAM" id="Phobius"/>
    </source>
</evidence>
<feature type="compositionally biased region" description="Polar residues" evidence="1">
    <location>
        <begin position="7"/>
        <end position="24"/>
    </location>
</feature>
<evidence type="ECO:0000256" key="1">
    <source>
        <dbReference type="SAM" id="MobiDB-lite"/>
    </source>
</evidence>
<protein>
    <submittedName>
        <fullName evidence="3">Uncharacterized protein</fullName>
    </submittedName>
</protein>
<gene>
    <name evidence="3" type="ORF">CYLTODRAFT_149456</name>
</gene>
<dbReference type="AlphaFoldDB" id="A0A0D7AXY4"/>
<feature type="region of interest" description="Disordered" evidence="1">
    <location>
        <begin position="1"/>
        <end position="24"/>
    </location>
</feature>
<dbReference type="EMBL" id="KN880721">
    <property type="protein sequence ID" value="KIY63102.1"/>
    <property type="molecule type" value="Genomic_DNA"/>
</dbReference>
<accession>A0A0D7AXY4</accession>
<reference evidence="3 4" key="1">
    <citation type="journal article" date="2015" name="Fungal Genet. Biol.">
        <title>Evolution of novel wood decay mechanisms in Agaricales revealed by the genome sequences of Fistulina hepatica and Cylindrobasidium torrendii.</title>
        <authorList>
            <person name="Floudas D."/>
            <person name="Held B.W."/>
            <person name="Riley R."/>
            <person name="Nagy L.G."/>
            <person name="Koehler G."/>
            <person name="Ransdell A.S."/>
            <person name="Younus H."/>
            <person name="Chow J."/>
            <person name="Chiniquy J."/>
            <person name="Lipzen A."/>
            <person name="Tritt A."/>
            <person name="Sun H."/>
            <person name="Haridas S."/>
            <person name="LaButti K."/>
            <person name="Ohm R.A."/>
            <person name="Kues U."/>
            <person name="Blanchette R.A."/>
            <person name="Grigoriev I.V."/>
            <person name="Minto R.E."/>
            <person name="Hibbett D.S."/>
        </authorList>
    </citation>
    <scope>NUCLEOTIDE SEQUENCE [LARGE SCALE GENOMIC DNA]</scope>
    <source>
        <strain evidence="3 4">FP15055 ss-10</strain>
    </source>
</reference>
<evidence type="ECO:0000313" key="3">
    <source>
        <dbReference type="EMBL" id="KIY63102.1"/>
    </source>
</evidence>
<proteinExistence type="predicted"/>
<keyword evidence="2" id="KW-0472">Membrane</keyword>
<dbReference type="Proteomes" id="UP000054007">
    <property type="component" value="Unassembled WGS sequence"/>
</dbReference>
<keyword evidence="2" id="KW-0812">Transmembrane</keyword>